<proteinExistence type="predicted"/>
<reference evidence="1 2" key="1">
    <citation type="submission" date="2023-03" db="EMBL/GenBank/DDBJ databases">
        <title>WGS of NDM-producing Providencia thailandensis from Ukrainian patients.</title>
        <authorList>
            <person name="Zabicka D."/>
            <person name="Izdebski R."/>
            <person name="Urbanowicz P."/>
            <person name="Biedrzycka M."/>
            <person name="Guzek A."/>
            <person name="Gniadkowski M."/>
        </authorList>
    </citation>
    <scope>NUCLEOTIDE SEQUENCE [LARGE SCALE GENOMIC DNA]</scope>
    <source>
        <strain evidence="1 2">8015-22</strain>
    </source>
</reference>
<dbReference type="InterPro" id="IPR047727">
    <property type="entry name" value="Sce7725-like"/>
</dbReference>
<dbReference type="NCBIfam" id="NF033831">
    <property type="entry name" value="sce7725_fam"/>
    <property type="match status" value="1"/>
</dbReference>
<dbReference type="RefSeq" id="WP_072502403.1">
    <property type="nucleotide sequence ID" value="NZ_CP017054.1"/>
</dbReference>
<protein>
    <submittedName>
        <fullName evidence="1">Sce7725 family protein</fullName>
    </submittedName>
</protein>
<dbReference type="AlphaFoldDB" id="A0AAJ1JNG0"/>
<gene>
    <name evidence="1" type="ORF">PZS58_13560</name>
</gene>
<name>A0AAJ1JNG0_PROST</name>
<accession>A0AAJ1JNG0</accession>
<sequence length="314" mass="34696">MYSPYLFARAAELLSLREIVDESVNINGLLPILEPVNANTDSLIKCLNAWNGDVVVIVNPYQNDYSSPSNTTKLNQDLQPIISSKSNIIIGLLVRSGTTVPYLSQKIHSIAGSRIALLYDNASLSDADMNILASNSAVTYHIIINNSVPIHQHQYLPISKIIMVNNSFRKLTKNADYSGSEFFTNGHQYINQSYVGFGDFTITGGEFETGGGPASAVASHLIYKNLTDNSIWIQHFVSNNTTRGGAPVATMFLDVSDQIANTVPQRIREFGTNIGLDHYIHCSQIRHFPGLAKNKQYQITHHICLMLDVLNGRI</sequence>
<organism evidence="1 2">
    <name type="scientific">Providencia stuartii</name>
    <dbReference type="NCBI Taxonomy" id="588"/>
    <lineage>
        <taxon>Bacteria</taxon>
        <taxon>Pseudomonadati</taxon>
        <taxon>Pseudomonadota</taxon>
        <taxon>Gammaproteobacteria</taxon>
        <taxon>Enterobacterales</taxon>
        <taxon>Morganellaceae</taxon>
        <taxon>Providencia</taxon>
    </lineage>
</organism>
<evidence type="ECO:0000313" key="2">
    <source>
        <dbReference type="Proteomes" id="UP001163056"/>
    </source>
</evidence>
<dbReference type="Proteomes" id="UP001163056">
    <property type="component" value="Unassembled WGS sequence"/>
</dbReference>
<evidence type="ECO:0000313" key="1">
    <source>
        <dbReference type="EMBL" id="MDE8770525.1"/>
    </source>
</evidence>
<dbReference type="KEGG" id="psta:BGK56_06030"/>
<comment type="caution">
    <text evidence="1">The sequence shown here is derived from an EMBL/GenBank/DDBJ whole genome shotgun (WGS) entry which is preliminary data.</text>
</comment>
<dbReference type="EMBL" id="JAREJI010000008">
    <property type="protein sequence ID" value="MDE8770525.1"/>
    <property type="molecule type" value="Genomic_DNA"/>
</dbReference>